<evidence type="ECO:0000313" key="2">
    <source>
        <dbReference type="EMBL" id="AOZ07357.1"/>
    </source>
</evidence>
<keyword evidence="3" id="KW-1185">Reference proteome</keyword>
<dbReference type="EMBL" id="CP017754">
    <property type="protein sequence ID" value="AOZ07357.1"/>
    <property type="molecule type" value="Genomic_DNA"/>
</dbReference>
<dbReference type="Proteomes" id="UP000177515">
    <property type="component" value="Chromosome 1"/>
</dbReference>
<protein>
    <submittedName>
        <fullName evidence="2">Uncharacterized protein</fullName>
    </submittedName>
</protein>
<sequence>MRRLEHLSLDPARALQLWALPALERPPALAVSIEPPAGSPSPDDPSGPIVFQGQVIDSAL</sequence>
<name>A0ABM6F700_9BURK</name>
<gene>
    <name evidence="2" type="ORF">BKK80_17145</name>
</gene>
<accession>A0ABM6F700</accession>
<reference evidence="2 3" key="1">
    <citation type="submission" date="2016-10" db="EMBL/GenBank/DDBJ databases">
        <title>Complete genome sequences of three Cupriavidus strains isolated from various Malaysian environments.</title>
        <authorList>
            <person name="Abdullah A.A.-A."/>
            <person name="Shafie N.A.H."/>
            <person name="Lau N.S."/>
        </authorList>
    </citation>
    <scope>NUCLEOTIDE SEQUENCE [LARGE SCALE GENOMIC DNA]</scope>
    <source>
        <strain evidence="2 3">USMAA1020</strain>
    </source>
</reference>
<dbReference type="RefSeq" id="WP_071037956.1">
    <property type="nucleotide sequence ID" value="NZ_CP017754.1"/>
</dbReference>
<organism evidence="2 3">
    <name type="scientific">Cupriavidus malaysiensis</name>
    <dbReference type="NCBI Taxonomy" id="367825"/>
    <lineage>
        <taxon>Bacteria</taxon>
        <taxon>Pseudomonadati</taxon>
        <taxon>Pseudomonadota</taxon>
        <taxon>Betaproteobacteria</taxon>
        <taxon>Burkholderiales</taxon>
        <taxon>Burkholderiaceae</taxon>
        <taxon>Cupriavidus</taxon>
    </lineage>
</organism>
<evidence type="ECO:0000256" key="1">
    <source>
        <dbReference type="SAM" id="MobiDB-lite"/>
    </source>
</evidence>
<feature type="region of interest" description="Disordered" evidence="1">
    <location>
        <begin position="31"/>
        <end position="52"/>
    </location>
</feature>
<evidence type="ECO:0000313" key="3">
    <source>
        <dbReference type="Proteomes" id="UP000177515"/>
    </source>
</evidence>
<proteinExistence type="predicted"/>